<dbReference type="SUPFAM" id="SSF53335">
    <property type="entry name" value="S-adenosyl-L-methionine-dependent methyltransferases"/>
    <property type="match status" value="1"/>
</dbReference>
<reference evidence="3" key="1">
    <citation type="journal article" date="2019" name="Int. J. Syst. Evol. Microbiol.">
        <title>The Global Catalogue of Microorganisms (GCM) 10K type strain sequencing project: providing services to taxonomists for standard genome sequencing and annotation.</title>
        <authorList>
            <consortium name="The Broad Institute Genomics Platform"/>
            <consortium name="The Broad Institute Genome Sequencing Center for Infectious Disease"/>
            <person name="Wu L."/>
            <person name="Ma J."/>
        </authorList>
    </citation>
    <scope>NUCLEOTIDE SEQUENCE [LARGE SCALE GENOMIC DNA]</scope>
    <source>
        <strain evidence="3">JCM 4505</strain>
    </source>
</reference>
<dbReference type="GO" id="GO:0008168">
    <property type="term" value="F:methyltransferase activity"/>
    <property type="evidence" value="ECO:0007669"/>
    <property type="project" value="UniProtKB-KW"/>
</dbReference>
<dbReference type="PANTHER" id="PTHR43667:SF2">
    <property type="entry name" value="FATTY ACID C-METHYL TRANSFERASE"/>
    <property type="match status" value="1"/>
</dbReference>
<dbReference type="Gene3D" id="3.40.50.150">
    <property type="entry name" value="Vaccinia Virus protein VP39"/>
    <property type="match status" value="1"/>
</dbReference>
<evidence type="ECO:0000259" key="1">
    <source>
        <dbReference type="Pfam" id="PF13847"/>
    </source>
</evidence>
<evidence type="ECO:0000313" key="3">
    <source>
        <dbReference type="Proteomes" id="UP001501867"/>
    </source>
</evidence>
<dbReference type="InterPro" id="IPR029063">
    <property type="entry name" value="SAM-dependent_MTases_sf"/>
</dbReference>
<name>A0ABP3ERI0_9ACTN</name>
<dbReference type="PANTHER" id="PTHR43667">
    <property type="entry name" value="CYCLOPROPANE-FATTY-ACYL-PHOSPHOLIPID SYNTHASE"/>
    <property type="match status" value="1"/>
</dbReference>
<dbReference type="EMBL" id="BAAABV010000010">
    <property type="protein sequence ID" value="GAA0275280.1"/>
    <property type="molecule type" value="Genomic_DNA"/>
</dbReference>
<dbReference type="Pfam" id="PF13847">
    <property type="entry name" value="Methyltransf_31"/>
    <property type="match status" value="1"/>
</dbReference>
<feature type="domain" description="Methyltransferase" evidence="1">
    <location>
        <begin position="37"/>
        <end position="142"/>
    </location>
</feature>
<keyword evidence="2" id="KW-0808">Transferase</keyword>
<keyword evidence="3" id="KW-1185">Reference proteome</keyword>
<comment type="caution">
    <text evidence="2">The sequence shown here is derived from an EMBL/GenBank/DDBJ whole genome shotgun (WGS) entry which is preliminary data.</text>
</comment>
<sequence length="245" mass="27171">MNREQISKLAHTHHPIKSPLNDDSVSRLLTQALPRGDERVLDLGCGSAEWLLRALTAHPDVRAEGVDISESDLAEARDKAVRLGVGDRLTLHLQKAEDFASPHPFDLILCVGSTHALGGLLPTLEAARKFLAPGGRVLIGDGFWERTPTPEALEVLGDFPDLPTLVDQVVTAGWTPVQGHTSTRQELDDYEWSNWGTLADWALDHPTHPDSPQVLDWSTTRRTEWLRTYRTSWGFTTLTLRPTPA</sequence>
<gene>
    <name evidence="2" type="ORF">GCM10010302_11140</name>
</gene>
<protein>
    <submittedName>
        <fullName evidence="2">Class I SAM-dependent methyltransferase</fullName>
    </submittedName>
</protein>
<dbReference type="CDD" id="cd02440">
    <property type="entry name" value="AdoMet_MTases"/>
    <property type="match status" value="1"/>
</dbReference>
<proteinExistence type="predicted"/>
<accession>A0ABP3ERI0</accession>
<organism evidence="2 3">
    <name type="scientific">Streptomyces polychromogenes</name>
    <dbReference type="NCBI Taxonomy" id="67342"/>
    <lineage>
        <taxon>Bacteria</taxon>
        <taxon>Bacillati</taxon>
        <taxon>Actinomycetota</taxon>
        <taxon>Actinomycetes</taxon>
        <taxon>Kitasatosporales</taxon>
        <taxon>Streptomycetaceae</taxon>
        <taxon>Streptomyces</taxon>
    </lineage>
</organism>
<dbReference type="InterPro" id="IPR050723">
    <property type="entry name" value="CFA/CMAS"/>
</dbReference>
<dbReference type="Proteomes" id="UP001501867">
    <property type="component" value="Unassembled WGS sequence"/>
</dbReference>
<keyword evidence="2" id="KW-0489">Methyltransferase</keyword>
<evidence type="ECO:0000313" key="2">
    <source>
        <dbReference type="EMBL" id="GAA0275280.1"/>
    </source>
</evidence>
<dbReference type="InterPro" id="IPR025714">
    <property type="entry name" value="Methyltranfer_dom"/>
</dbReference>
<dbReference type="RefSeq" id="WP_344153308.1">
    <property type="nucleotide sequence ID" value="NZ_BAAABV010000010.1"/>
</dbReference>
<dbReference type="GO" id="GO:0032259">
    <property type="term" value="P:methylation"/>
    <property type="evidence" value="ECO:0007669"/>
    <property type="project" value="UniProtKB-KW"/>
</dbReference>